<reference evidence="5" key="1">
    <citation type="submission" date="2014-09" db="EMBL/GenBank/DDBJ databases">
        <authorList>
            <person name="Magalhaes I.L.F."/>
            <person name="Oliveira U."/>
            <person name="Santos F.R."/>
            <person name="Vidigal T.H.D.A."/>
            <person name="Brescovit A.D."/>
            <person name="Santos A.J."/>
        </authorList>
    </citation>
    <scope>NUCLEOTIDE SEQUENCE</scope>
    <source>
        <tissue evidence="5">Shoot tissue taken approximately 20 cm above the soil surface</tissue>
    </source>
</reference>
<evidence type="ECO:0000259" key="4">
    <source>
        <dbReference type="Pfam" id="PF00501"/>
    </source>
</evidence>
<protein>
    <recommendedName>
        <fullName evidence="4">AMP-dependent synthetase/ligase domain-containing protein</fullName>
    </recommendedName>
</protein>
<dbReference type="InterPro" id="IPR042099">
    <property type="entry name" value="ANL_N_sf"/>
</dbReference>
<evidence type="ECO:0000256" key="1">
    <source>
        <dbReference type="ARBA" id="ARBA00022598"/>
    </source>
</evidence>
<dbReference type="GO" id="GO:0016405">
    <property type="term" value="F:CoA-ligase activity"/>
    <property type="evidence" value="ECO:0007669"/>
    <property type="project" value="TreeGrafter"/>
</dbReference>
<dbReference type="AlphaFoldDB" id="A0A0A9AZU2"/>
<dbReference type="InterPro" id="IPR000873">
    <property type="entry name" value="AMP-dep_synth/lig_dom"/>
</dbReference>
<dbReference type="PANTHER" id="PTHR24096:SF346">
    <property type="entry name" value="4-COUMARATE--COA LIGASE-LIKE 7"/>
    <property type="match status" value="1"/>
</dbReference>
<dbReference type="GO" id="GO:0016878">
    <property type="term" value="F:acid-thiol ligase activity"/>
    <property type="evidence" value="ECO:0007669"/>
    <property type="project" value="UniProtKB-ARBA"/>
</dbReference>
<reference evidence="5" key="2">
    <citation type="journal article" date="2015" name="Data Brief">
        <title>Shoot transcriptome of the giant reed, Arundo donax.</title>
        <authorList>
            <person name="Barrero R.A."/>
            <person name="Guerrero F.D."/>
            <person name="Moolhuijzen P."/>
            <person name="Goolsby J.A."/>
            <person name="Tidwell J."/>
            <person name="Bellgard S.E."/>
            <person name="Bellgard M.I."/>
        </authorList>
    </citation>
    <scope>NUCLEOTIDE SEQUENCE</scope>
    <source>
        <tissue evidence="5">Shoot tissue taken approximately 20 cm above the soil surface</tissue>
    </source>
</reference>
<proteinExistence type="predicted"/>
<dbReference type="EMBL" id="GBRH01240626">
    <property type="protein sequence ID" value="JAD57269.1"/>
    <property type="molecule type" value="Transcribed_RNA"/>
</dbReference>
<accession>A0A0A9AZU2</accession>
<feature type="domain" description="AMP-dependent synthetase/ligase" evidence="4">
    <location>
        <begin position="2"/>
        <end position="160"/>
    </location>
</feature>
<dbReference type="GO" id="GO:0005524">
    <property type="term" value="F:ATP binding"/>
    <property type="evidence" value="ECO:0007669"/>
    <property type="project" value="UniProtKB-KW"/>
</dbReference>
<evidence type="ECO:0000313" key="5">
    <source>
        <dbReference type="EMBL" id="JAD57269.1"/>
    </source>
</evidence>
<name>A0A0A9AZU2_ARUDO</name>
<dbReference type="SUPFAM" id="SSF56801">
    <property type="entry name" value="Acetyl-CoA synthetase-like"/>
    <property type="match status" value="1"/>
</dbReference>
<dbReference type="Gene3D" id="3.40.50.12780">
    <property type="entry name" value="N-terminal domain of ligase-like"/>
    <property type="match status" value="1"/>
</dbReference>
<dbReference type="Pfam" id="PF00501">
    <property type="entry name" value="AMP-binding"/>
    <property type="match status" value="1"/>
</dbReference>
<sequence length="174" mass="18214">MFNSYGFNMLLRGVFMAETTVMVTAPRGGVAGVLAAAARCRATQMFVAPPVVVAIARDGAGPEGFPDLVRIHCGGAPLSTAAALAFHEMFPDIELSLALGSTKGGVISKMIGHEECRHVKSTGRLCSGVEAKVVDIVTGELLSINEEGELRIRSPSVMLGALLTSAVHMYLSVN</sequence>
<dbReference type="PANTHER" id="PTHR24096">
    <property type="entry name" value="LONG-CHAIN-FATTY-ACID--COA LIGASE"/>
    <property type="match status" value="1"/>
</dbReference>
<keyword evidence="2" id="KW-0547">Nucleotide-binding</keyword>
<keyword evidence="3" id="KW-0067">ATP-binding</keyword>
<evidence type="ECO:0000256" key="3">
    <source>
        <dbReference type="ARBA" id="ARBA00022840"/>
    </source>
</evidence>
<organism evidence="5">
    <name type="scientific">Arundo donax</name>
    <name type="common">Giant reed</name>
    <name type="synonym">Donax arundinaceus</name>
    <dbReference type="NCBI Taxonomy" id="35708"/>
    <lineage>
        <taxon>Eukaryota</taxon>
        <taxon>Viridiplantae</taxon>
        <taxon>Streptophyta</taxon>
        <taxon>Embryophyta</taxon>
        <taxon>Tracheophyta</taxon>
        <taxon>Spermatophyta</taxon>
        <taxon>Magnoliopsida</taxon>
        <taxon>Liliopsida</taxon>
        <taxon>Poales</taxon>
        <taxon>Poaceae</taxon>
        <taxon>PACMAD clade</taxon>
        <taxon>Arundinoideae</taxon>
        <taxon>Arundineae</taxon>
        <taxon>Arundo</taxon>
    </lineage>
</organism>
<evidence type="ECO:0000256" key="2">
    <source>
        <dbReference type="ARBA" id="ARBA00022741"/>
    </source>
</evidence>
<keyword evidence="1" id="KW-0436">Ligase</keyword>